<organism evidence="1 2">
    <name type="scientific">Heligmosomoides polygyrus</name>
    <name type="common">Parasitic roundworm</name>
    <dbReference type="NCBI Taxonomy" id="6339"/>
    <lineage>
        <taxon>Eukaryota</taxon>
        <taxon>Metazoa</taxon>
        <taxon>Ecdysozoa</taxon>
        <taxon>Nematoda</taxon>
        <taxon>Chromadorea</taxon>
        <taxon>Rhabditida</taxon>
        <taxon>Rhabditina</taxon>
        <taxon>Rhabditomorpha</taxon>
        <taxon>Strongyloidea</taxon>
        <taxon>Heligmosomidae</taxon>
        <taxon>Heligmosomoides</taxon>
    </lineage>
</organism>
<dbReference type="AlphaFoldDB" id="A0A8L8KS17"/>
<name>A0A8L8KS17_HELPZ</name>
<proteinExistence type="predicted"/>
<protein>
    <submittedName>
        <fullName evidence="2">Sulfatase domain-containing protein</fullName>
    </submittedName>
</protein>
<evidence type="ECO:0000313" key="2">
    <source>
        <dbReference type="WBParaSite" id="HPBE_0002037301-mRNA-1"/>
    </source>
</evidence>
<reference evidence="2" key="1">
    <citation type="submission" date="2019-09" db="UniProtKB">
        <authorList>
            <consortium name="WormBaseParasite"/>
        </authorList>
    </citation>
    <scope>IDENTIFICATION</scope>
</reference>
<dbReference type="WBParaSite" id="HPBE_0002037301-mRNA-1">
    <property type="protein sequence ID" value="HPBE_0002037301-mRNA-1"/>
    <property type="gene ID" value="HPBE_0002037301"/>
</dbReference>
<keyword evidence="1" id="KW-1185">Reference proteome</keyword>
<evidence type="ECO:0000313" key="1">
    <source>
        <dbReference type="Proteomes" id="UP000050761"/>
    </source>
</evidence>
<accession>A0A8L8KS17</accession>
<dbReference type="Proteomes" id="UP000050761">
    <property type="component" value="Unassembled WGS sequence"/>
</dbReference>
<sequence length="145" mass="16516">LVGEKLSVPRNSVCGGGTITSLASMRSGEASRKNTTRLFENPNLFARALSEKLTGPWIEHAFEKRECIKFVGQPGTPESHRIRWASPDCDYHYYLSLQDFLVGRDTRTQAVLDNHVEQLINTRPKQFWKDGSRKLAERWQQGPCP</sequence>